<dbReference type="InterPro" id="IPR019734">
    <property type="entry name" value="TPR_rpt"/>
</dbReference>
<dbReference type="InterPro" id="IPR039226">
    <property type="entry name" value="Ski3/TTC37"/>
</dbReference>
<dbReference type="Pfam" id="PF13181">
    <property type="entry name" value="TPR_8"/>
    <property type="match status" value="2"/>
</dbReference>
<keyword evidence="2 3" id="KW-0802">TPR repeat</keyword>
<proteinExistence type="predicted"/>
<feature type="non-terminal residue" evidence="4">
    <location>
        <position position="157"/>
    </location>
</feature>
<accession>A0ABQ6M856</accession>
<dbReference type="Proteomes" id="UP001165060">
    <property type="component" value="Unassembled WGS sequence"/>
</dbReference>
<comment type="caution">
    <text evidence="4">The sequence shown here is derived from an EMBL/GenBank/DDBJ whole genome shotgun (WGS) entry which is preliminary data.</text>
</comment>
<evidence type="ECO:0000313" key="5">
    <source>
        <dbReference type="Proteomes" id="UP001165060"/>
    </source>
</evidence>
<evidence type="ECO:0000256" key="1">
    <source>
        <dbReference type="ARBA" id="ARBA00022737"/>
    </source>
</evidence>
<evidence type="ECO:0000313" key="4">
    <source>
        <dbReference type="EMBL" id="GMI21438.1"/>
    </source>
</evidence>
<protein>
    <submittedName>
        <fullName evidence="4">Uncharacterized protein</fullName>
    </submittedName>
</protein>
<keyword evidence="1" id="KW-0677">Repeat</keyword>
<dbReference type="InterPro" id="IPR011990">
    <property type="entry name" value="TPR-like_helical_dom_sf"/>
</dbReference>
<keyword evidence="5" id="KW-1185">Reference proteome</keyword>
<gene>
    <name evidence="4" type="ORF">TeGR_g6624</name>
</gene>
<sequence length="157" mass="16897">YQKVLELDPSSSHASLNLAVLMHEQGHMSSAIEAYRACLQSAYSSTPPNLSDATMILNNLGAAQLIAGDTAGGVASFEQALSLDPSLPSVLINLGAFYSEEGNLTHSSALYERAYEIYLESESRHEVGVKVRQAIALPPIMSSPLANDQAFDIFMHK</sequence>
<feature type="repeat" description="TPR" evidence="3">
    <location>
        <begin position="54"/>
        <end position="87"/>
    </location>
</feature>
<name>A0ABQ6M856_9STRA</name>
<evidence type="ECO:0000256" key="3">
    <source>
        <dbReference type="PROSITE-ProRule" id="PRU00339"/>
    </source>
</evidence>
<dbReference type="Gene3D" id="1.25.40.10">
    <property type="entry name" value="Tetratricopeptide repeat domain"/>
    <property type="match status" value="1"/>
</dbReference>
<feature type="non-terminal residue" evidence="4">
    <location>
        <position position="1"/>
    </location>
</feature>
<dbReference type="SMART" id="SM00028">
    <property type="entry name" value="TPR"/>
    <property type="match status" value="3"/>
</dbReference>
<organism evidence="4 5">
    <name type="scientific">Tetraparma gracilis</name>
    <dbReference type="NCBI Taxonomy" id="2962635"/>
    <lineage>
        <taxon>Eukaryota</taxon>
        <taxon>Sar</taxon>
        <taxon>Stramenopiles</taxon>
        <taxon>Ochrophyta</taxon>
        <taxon>Bolidophyceae</taxon>
        <taxon>Parmales</taxon>
        <taxon>Triparmaceae</taxon>
        <taxon>Tetraparma</taxon>
    </lineage>
</organism>
<dbReference type="PANTHER" id="PTHR15704">
    <property type="entry name" value="SUPERKILLER 3 PROTEIN-RELATED"/>
    <property type="match status" value="1"/>
</dbReference>
<dbReference type="EMBL" id="BRYB01005183">
    <property type="protein sequence ID" value="GMI21438.1"/>
    <property type="molecule type" value="Genomic_DNA"/>
</dbReference>
<dbReference type="SUPFAM" id="SSF48452">
    <property type="entry name" value="TPR-like"/>
    <property type="match status" value="1"/>
</dbReference>
<dbReference type="PANTHER" id="PTHR15704:SF7">
    <property type="entry name" value="SUPERKILLER COMPLEX PROTEIN 3"/>
    <property type="match status" value="1"/>
</dbReference>
<evidence type="ECO:0000256" key="2">
    <source>
        <dbReference type="ARBA" id="ARBA00022803"/>
    </source>
</evidence>
<reference evidence="4 5" key="1">
    <citation type="journal article" date="2023" name="Commun. Biol.">
        <title>Genome analysis of Parmales, the sister group of diatoms, reveals the evolutionary specialization of diatoms from phago-mixotrophs to photoautotrophs.</title>
        <authorList>
            <person name="Ban H."/>
            <person name="Sato S."/>
            <person name="Yoshikawa S."/>
            <person name="Yamada K."/>
            <person name="Nakamura Y."/>
            <person name="Ichinomiya M."/>
            <person name="Sato N."/>
            <person name="Blanc-Mathieu R."/>
            <person name="Endo H."/>
            <person name="Kuwata A."/>
            <person name="Ogata H."/>
        </authorList>
    </citation>
    <scope>NUCLEOTIDE SEQUENCE [LARGE SCALE GENOMIC DNA]</scope>
</reference>
<dbReference type="PROSITE" id="PS50005">
    <property type="entry name" value="TPR"/>
    <property type="match status" value="1"/>
</dbReference>